<evidence type="ECO:0000256" key="2">
    <source>
        <dbReference type="ARBA" id="ARBA00023004"/>
    </source>
</evidence>
<evidence type="ECO:0000313" key="3">
    <source>
        <dbReference type="EMBL" id="VUZ83935.1"/>
    </source>
</evidence>
<dbReference type="InterPro" id="IPR037217">
    <property type="entry name" value="Trp/Indoleamine_2_3_dOase-like"/>
</dbReference>
<dbReference type="GO" id="GO:0019441">
    <property type="term" value="P:L-tryptophan catabolic process to kynurenine"/>
    <property type="evidence" value="ECO:0007669"/>
    <property type="project" value="InterPro"/>
</dbReference>
<reference evidence="3 4" key="1">
    <citation type="submission" date="2019-07" db="EMBL/GenBank/DDBJ databases">
        <authorList>
            <person name="Cremers G."/>
        </authorList>
    </citation>
    <scope>NUCLEOTIDE SEQUENCE [LARGE SCALE GENOMIC DNA]</scope>
</reference>
<dbReference type="GO" id="GO:0051213">
    <property type="term" value="F:dioxygenase activity"/>
    <property type="evidence" value="ECO:0007669"/>
    <property type="project" value="UniProtKB-KW"/>
</dbReference>
<sequence>MNNGSTELQNTVRQLMDTHGVSVETGFLAERPLRWLLKDTGRIQQVKDFEQLDAMAYALEQTISERQVAESVERLDVPCWSFEDLPWPVVYRLMLIYAMCTHAYFREVYPYGNVSELMQDQRPKTLPAQLAVPLWRASRRIGMEPTMSYGLYALWNYYRKDPEKPVSVENIELIHSFTGTPDERWFVRIHQAVEAAFAPAIPELLTACLLSRGYDPDGPMPSPRRFEDNVIVEEMIHCLENATKAAQDAVVVLKRMREHCDYGTYFNQVRLFFTFPNSVVFNGVEELAGIPQQKLGETGGQTPFMHFQLAAAGIDHDDDPYFPRMRHYMSKPFRDLIEFVKQTSKIRSFVLERRHNDQLVRAYNALIQAVPLDWRFVHMRLVEDFIGRFGESHGTGKPPLDWLSALHKKATSYLITL</sequence>
<dbReference type="Gene3D" id="1.20.58.480">
    <property type="match status" value="1"/>
</dbReference>
<dbReference type="EMBL" id="CABIKM010000003">
    <property type="protein sequence ID" value="VUZ83935.1"/>
    <property type="molecule type" value="Genomic_DNA"/>
</dbReference>
<accession>A0A564ZF28</accession>
<protein>
    <submittedName>
        <fullName evidence="3">Indoleamine 2,3-dioxygenase</fullName>
    </submittedName>
</protein>
<keyword evidence="2" id="KW-0408">Iron</keyword>
<dbReference type="GO" id="GO:0046872">
    <property type="term" value="F:metal ion binding"/>
    <property type="evidence" value="ECO:0007669"/>
    <property type="project" value="UniProtKB-KW"/>
</dbReference>
<dbReference type="GO" id="GO:0020037">
    <property type="term" value="F:heme binding"/>
    <property type="evidence" value="ECO:0007669"/>
    <property type="project" value="InterPro"/>
</dbReference>
<dbReference type="PANTHER" id="PTHR28657">
    <property type="entry name" value="INDOLEAMINE 2,3-DIOXYGENASE"/>
    <property type="match status" value="1"/>
</dbReference>
<keyword evidence="4" id="KW-1185">Reference proteome</keyword>
<keyword evidence="1" id="KW-0479">Metal-binding</keyword>
<evidence type="ECO:0000313" key="4">
    <source>
        <dbReference type="Proteomes" id="UP000334340"/>
    </source>
</evidence>
<keyword evidence="3" id="KW-0560">Oxidoreductase</keyword>
<evidence type="ECO:0000256" key="1">
    <source>
        <dbReference type="ARBA" id="ARBA00022723"/>
    </source>
</evidence>
<dbReference type="SUPFAM" id="SSF140959">
    <property type="entry name" value="Indolic compounds 2,3-dioxygenase-like"/>
    <property type="match status" value="1"/>
</dbReference>
<dbReference type="Pfam" id="PF01231">
    <property type="entry name" value="IDO"/>
    <property type="match status" value="1"/>
</dbReference>
<name>A0A564ZF28_9BACT</name>
<gene>
    <name evidence="3" type="ORF">MELA_00294</name>
</gene>
<keyword evidence="3" id="KW-0223">Dioxygenase</keyword>
<dbReference type="PANTHER" id="PTHR28657:SF5">
    <property type="entry name" value="INDOLEAMINE 2,3-DIOXYGENASE"/>
    <property type="match status" value="1"/>
</dbReference>
<dbReference type="Proteomes" id="UP000334340">
    <property type="component" value="Unassembled WGS sequence"/>
</dbReference>
<organism evidence="3 4">
    <name type="scientific">Candidatus Methylomirabilis lanthanidiphila</name>
    <dbReference type="NCBI Taxonomy" id="2211376"/>
    <lineage>
        <taxon>Bacteria</taxon>
        <taxon>Candidatus Methylomirabilota</taxon>
        <taxon>Candidatus Methylomirabilia</taxon>
        <taxon>Candidatus Methylomirabilales</taxon>
        <taxon>Candidatus Methylomirabilaceae</taxon>
        <taxon>Candidatus Methylomirabilis</taxon>
    </lineage>
</organism>
<dbReference type="AlphaFoldDB" id="A0A564ZF28"/>
<proteinExistence type="predicted"/>
<dbReference type="InterPro" id="IPR000898">
    <property type="entry name" value="Indolamine_dOase"/>
</dbReference>